<protein>
    <submittedName>
        <fullName evidence="1">Uncharacterized protein</fullName>
    </submittedName>
</protein>
<dbReference type="RefSeq" id="WP_136355139.1">
    <property type="nucleotide sequence ID" value="NZ_SSNY01000003.1"/>
</dbReference>
<dbReference type="Proteomes" id="UP000306441">
    <property type="component" value="Unassembled WGS sequence"/>
</dbReference>
<reference evidence="1 2" key="1">
    <citation type="submission" date="2019-04" db="EMBL/GenBank/DDBJ databases">
        <title>Mesorhizobium composti sp. nov., isolated from compost.</title>
        <authorList>
            <person name="Lin S.-Y."/>
            <person name="Hameed A."/>
            <person name="Hsieh Y.-T."/>
            <person name="Young C.-C."/>
        </authorList>
    </citation>
    <scope>NUCLEOTIDE SEQUENCE [LARGE SCALE GENOMIC DNA]</scope>
    <source>
        <strain evidence="1 2">CC-YTH430</strain>
    </source>
</reference>
<evidence type="ECO:0000313" key="1">
    <source>
        <dbReference type="EMBL" id="THF58189.1"/>
    </source>
</evidence>
<comment type="caution">
    <text evidence="1">The sequence shown here is derived from an EMBL/GenBank/DDBJ whole genome shotgun (WGS) entry which is preliminary data.</text>
</comment>
<name>A0ABY2Q8L2_9HYPH</name>
<dbReference type="EMBL" id="SSNY01000003">
    <property type="protein sequence ID" value="THF58189.1"/>
    <property type="molecule type" value="Genomic_DNA"/>
</dbReference>
<accession>A0ABY2Q8L2</accession>
<organism evidence="1 2">
    <name type="scientific">Ollibium composti</name>
    <dbReference type="NCBI Taxonomy" id="2675109"/>
    <lineage>
        <taxon>Bacteria</taxon>
        <taxon>Pseudomonadati</taxon>
        <taxon>Pseudomonadota</taxon>
        <taxon>Alphaproteobacteria</taxon>
        <taxon>Hyphomicrobiales</taxon>
        <taxon>Phyllobacteriaceae</taxon>
        <taxon>Ollibium</taxon>
    </lineage>
</organism>
<gene>
    <name evidence="1" type="ORF">E6C48_06110</name>
</gene>
<proteinExistence type="predicted"/>
<evidence type="ECO:0000313" key="2">
    <source>
        <dbReference type="Proteomes" id="UP000306441"/>
    </source>
</evidence>
<sequence length="123" mass="13707">MNTYVQAAVVFKQSEDKELAVLSGLAKMGSIRALDHSIRNRFAYLETSASEEVRKEFVHWREVARKGMAIEAEWGPGALLDLSHPVYVELREKGLMNPRHVRNAETYASAQQSVSSSSLSPTS</sequence>
<keyword evidence="2" id="KW-1185">Reference proteome</keyword>